<dbReference type="PANTHER" id="PTHR10836">
    <property type="entry name" value="GLYCERALDEHYDE 3-PHOSPHATE DEHYDROGENASE"/>
    <property type="match status" value="1"/>
</dbReference>
<dbReference type="SMART" id="SM00846">
    <property type="entry name" value="Gp_dh_N"/>
    <property type="match status" value="1"/>
</dbReference>
<keyword evidence="3" id="KW-0560">Oxidoreductase</keyword>
<evidence type="ECO:0000259" key="9">
    <source>
        <dbReference type="SMART" id="SM00846"/>
    </source>
</evidence>
<protein>
    <recommendedName>
        <fullName evidence="4">glyceraldehyde-3-phosphate dehydrogenase (NADP(+)) (phosphorylating)</fullName>
        <ecNumber evidence="4">1.2.1.13</ecNumber>
    </recommendedName>
</protein>
<dbReference type="InterPro" id="IPR020829">
    <property type="entry name" value="GlycerAld_3-P_DH_cat"/>
</dbReference>
<feature type="domain" description="Glyceraldehyde 3-phosphate dehydrogenase NAD(P) binding" evidence="9">
    <location>
        <begin position="3"/>
        <end position="152"/>
    </location>
</feature>
<comment type="catalytic activity">
    <reaction evidence="6">
        <text>D-glyceraldehyde 3-phosphate + phosphate + NADP(+) = (2R)-3-phospho-glyceroyl phosphate + NADPH + H(+)</text>
        <dbReference type="Rhea" id="RHEA:10296"/>
        <dbReference type="ChEBI" id="CHEBI:15378"/>
        <dbReference type="ChEBI" id="CHEBI:43474"/>
        <dbReference type="ChEBI" id="CHEBI:57604"/>
        <dbReference type="ChEBI" id="CHEBI:57783"/>
        <dbReference type="ChEBI" id="CHEBI:58349"/>
        <dbReference type="ChEBI" id="CHEBI:59776"/>
        <dbReference type="EC" id="1.2.1.13"/>
    </reaction>
</comment>
<feature type="compositionally biased region" description="Polar residues" evidence="8">
    <location>
        <begin position="409"/>
        <end position="420"/>
    </location>
</feature>
<dbReference type="Pfam" id="PF00044">
    <property type="entry name" value="Gp_dh_N"/>
    <property type="match status" value="1"/>
</dbReference>
<feature type="compositionally biased region" description="Polar residues" evidence="8">
    <location>
        <begin position="613"/>
        <end position="624"/>
    </location>
</feature>
<evidence type="ECO:0000256" key="4">
    <source>
        <dbReference type="ARBA" id="ARBA00039137"/>
    </source>
</evidence>
<keyword evidence="11" id="KW-1185">Reference proteome</keyword>
<evidence type="ECO:0000313" key="11">
    <source>
        <dbReference type="Proteomes" id="UP001154114"/>
    </source>
</evidence>
<feature type="region of interest" description="Disordered" evidence="8">
    <location>
        <begin position="804"/>
        <end position="837"/>
    </location>
</feature>
<feature type="region of interest" description="Disordered" evidence="8">
    <location>
        <begin position="386"/>
        <end position="454"/>
    </location>
</feature>
<feature type="compositionally biased region" description="Basic and acidic residues" evidence="8">
    <location>
        <begin position="568"/>
        <end position="582"/>
    </location>
</feature>
<comment type="catalytic activity">
    <reaction evidence="5">
        <text>D-glyceraldehyde 3-phosphate + phosphate + NAD(+) = (2R)-3-phospho-glyceroyl phosphate + NADH + H(+)</text>
        <dbReference type="Rhea" id="RHEA:10300"/>
        <dbReference type="ChEBI" id="CHEBI:15378"/>
        <dbReference type="ChEBI" id="CHEBI:43474"/>
        <dbReference type="ChEBI" id="CHEBI:57540"/>
        <dbReference type="ChEBI" id="CHEBI:57604"/>
        <dbReference type="ChEBI" id="CHEBI:57945"/>
        <dbReference type="ChEBI" id="CHEBI:59776"/>
        <dbReference type="EC" id="1.2.1.12"/>
    </reaction>
</comment>
<name>A0A9N8Q177_CHRIL</name>
<dbReference type="Pfam" id="PF02800">
    <property type="entry name" value="Gp_dh_C"/>
    <property type="match status" value="1"/>
</dbReference>
<evidence type="ECO:0000256" key="6">
    <source>
        <dbReference type="ARBA" id="ARBA00052787"/>
    </source>
</evidence>
<evidence type="ECO:0000256" key="8">
    <source>
        <dbReference type="SAM" id="MobiDB-lite"/>
    </source>
</evidence>
<dbReference type="InterPro" id="IPR020831">
    <property type="entry name" value="GlycerAld/Erythrose_P_DH"/>
</dbReference>
<dbReference type="GO" id="GO:0051287">
    <property type="term" value="F:NAD binding"/>
    <property type="evidence" value="ECO:0007669"/>
    <property type="project" value="InterPro"/>
</dbReference>
<evidence type="ECO:0000256" key="2">
    <source>
        <dbReference type="ARBA" id="ARBA00007406"/>
    </source>
</evidence>
<evidence type="ECO:0000313" key="10">
    <source>
        <dbReference type="EMBL" id="CAD0202700.1"/>
    </source>
</evidence>
<dbReference type="PRINTS" id="PR00078">
    <property type="entry name" value="G3PDHDRGNASE"/>
</dbReference>
<dbReference type="EMBL" id="LR824020">
    <property type="protein sequence ID" value="CAD0202700.1"/>
    <property type="molecule type" value="Genomic_DNA"/>
</dbReference>
<feature type="region of interest" description="Disordered" evidence="8">
    <location>
        <begin position="562"/>
        <end position="624"/>
    </location>
</feature>
<proteinExistence type="inferred from homology"/>
<dbReference type="CDD" id="cd05214">
    <property type="entry name" value="GAPDH_I_N"/>
    <property type="match status" value="1"/>
</dbReference>
<dbReference type="FunFam" id="3.40.50.720:FF:000001">
    <property type="entry name" value="Glyceraldehyde-3-phosphate dehydrogenase"/>
    <property type="match status" value="1"/>
</dbReference>
<feature type="compositionally biased region" description="Polar residues" evidence="8">
    <location>
        <begin position="583"/>
        <end position="592"/>
    </location>
</feature>
<dbReference type="PANTHER" id="PTHR10836:SF134">
    <property type="entry name" value="GLYCERALDEHYDE-3-PHOSPHATE DEHYDROGENASE (PHOSPHORYLATING)"/>
    <property type="match status" value="1"/>
</dbReference>
<dbReference type="OrthoDB" id="1152826at2759"/>
<dbReference type="SUPFAM" id="SSF55347">
    <property type="entry name" value="Glyceraldehyde-3-phosphate dehydrogenase-like, C-terminal domain"/>
    <property type="match status" value="1"/>
</dbReference>
<evidence type="ECO:0000256" key="7">
    <source>
        <dbReference type="RuleBase" id="RU000397"/>
    </source>
</evidence>
<feature type="region of interest" description="Disordered" evidence="8">
    <location>
        <begin position="506"/>
        <end position="531"/>
    </location>
</feature>
<dbReference type="FunFam" id="3.30.360.10:FF:000002">
    <property type="entry name" value="Glyceraldehyde-3-phosphate dehydrogenase"/>
    <property type="match status" value="1"/>
</dbReference>
<comment type="pathway">
    <text evidence="1">Carbohydrate biosynthesis; Calvin cycle.</text>
</comment>
<dbReference type="GO" id="GO:0004365">
    <property type="term" value="F:glyceraldehyde-3-phosphate dehydrogenase (NAD+) (phosphorylating) activity"/>
    <property type="evidence" value="ECO:0007669"/>
    <property type="project" value="UniProtKB-EC"/>
</dbReference>
<evidence type="ECO:0000256" key="1">
    <source>
        <dbReference type="ARBA" id="ARBA00005215"/>
    </source>
</evidence>
<organism evidence="10 11">
    <name type="scientific">Chrysodeixis includens</name>
    <name type="common">Soybean looper</name>
    <name type="synonym">Pseudoplusia includens</name>
    <dbReference type="NCBI Taxonomy" id="689277"/>
    <lineage>
        <taxon>Eukaryota</taxon>
        <taxon>Metazoa</taxon>
        <taxon>Ecdysozoa</taxon>
        <taxon>Arthropoda</taxon>
        <taxon>Hexapoda</taxon>
        <taxon>Insecta</taxon>
        <taxon>Pterygota</taxon>
        <taxon>Neoptera</taxon>
        <taxon>Endopterygota</taxon>
        <taxon>Lepidoptera</taxon>
        <taxon>Glossata</taxon>
        <taxon>Ditrysia</taxon>
        <taxon>Noctuoidea</taxon>
        <taxon>Noctuidae</taxon>
        <taxon>Plusiinae</taxon>
        <taxon>Chrysodeixis</taxon>
    </lineage>
</organism>
<dbReference type="GO" id="GO:0006096">
    <property type="term" value="P:glycolytic process"/>
    <property type="evidence" value="ECO:0007669"/>
    <property type="project" value="TreeGrafter"/>
</dbReference>
<dbReference type="InterPro" id="IPR020828">
    <property type="entry name" value="GlycerAld_3-P_DH_NAD(P)-bd"/>
</dbReference>
<gene>
    <name evidence="10" type="ORF">CINC_LOCUS4359</name>
</gene>
<dbReference type="Gene3D" id="3.30.360.10">
    <property type="entry name" value="Dihydrodipicolinate Reductase, domain 2"/>
    <property type="match status" value="1"/>
</dbReference>
<evidence type="ECO:0000256" key="3">
    <source>
        <dbReference type="ARBA" id="ARBA00023002"/>
    </source>
</evidence>
<dbReference type="SUPFAM" id="SSF51735">
    <property type="entry name" value="NAD(P)-binding Rossmann-fold domains"/>
    <property type="match status" value="1"/>
</dbReference>
<dbReference type="EC" id="1.2.1.13" evidence="4"/>
<dbReference type="InterPro" id="IPR036291">
    <property type="entry name" value="NAD(P)-bd_dom_sf"/>
</dbReference>
<accession>A0A9N8Q177</accession>
<dbReference type="Gene3D" id="3.40.50.720">
    <property type="entry name" value="NAD(P)-binding Rossmann-like Domain"/>
    <property type="match status" value="1"/>
</dbReference>
<reference evidence="10" key="1">
    <citation type="submission" date="2021-12" db="EMBL/GenBank/DDBJ databases">
        <authorList>
            <person name="King R."/>
        </authorList>
    </citation>
    <scope>NUCLEOTIDE SEQUENCE</scope>
</reference>
<feature type="compositionally biased region" description="Polar residues" evidence="8">
    <location>
        <begin position="386"/>
        <end position="400"/>
    </location>
</feature>
<feature type="compositionally biased region" description="Polar residues" evidence="8">
    <location>
        <begin position="518"/>
        <end position="531"/>
    </location>
</feature>
<evidence type="ECO:0000256" key="5">
    <source>
        <dbReference type="ARBA" id="ARBA00047698"/>
    </source>
</evidence>
<sequence length="926" mass="103974">MVIKVGINGFGRIGRVIFRTCLQHPDIELSAINDPAIDIEYICYLIKFDSTHGKFKGIISHTENEIKIDERTIKVFREKVPPSVPWQAAGVQYVIEASGMFTSLQKASGHLASDGVKRVIVTAPSSDVPMIILGVNDHKLNADQKVLSCASSTLYCLAPMVKVLEESFGVTEGFITSIHAMTPSLKPLDGLCLRGKHWRDHRSIHQNIIPASTGACKALSKIIPQVKDKMSGLAFRVPIVNVSVLDLTVRLDANTTIQDIIKNVENASRSYLKNIIKISNDEAVSSDFIGDSHSCILDADSSLQLRPNFFKIICWYENEYSYACRVLDSIFFSEKQLNLLMRGPSKMTYVRAKPTKTQDEVQQTERNNKEMSIECNYTEVPKIVSSSSQETGIKTKTSSRPVLLRKPTHSGNTPPSSAASRSDPKKRNEVFKIWNDNADSGKTTPRENRGSFFHSCMSIGPKNEKTDCMKAQERLENVKKEFSKMVNITEDLLKKSYNNKIQLEASAKSSKKGIRYGSPSNGGSQVSSLEEPNSATIGKCSAKLPSNNPIFKVCGDFKKNISSPNTDSSKEEVRTNCDRSDNMSDYNVSSDPKVNDKPRKPCLKASFDDQSAKKQNSGTSQTSKTLTWYTETKKKMKSNSFVKVQSSKYTKITDELLSNIQVQCTLNDQNETKMPTPDPVKSSHSTDREVVINIIDTTASEGEPEKHDCDTQTAPKVYKAQDSPEQINRREFTKYLHNKDYNMHVIDEELKKRNIVLVNEQKENCDISDQFSMDLDERRKTLSKQILESLTRLAHHEPLRLRDDVTSGCGSPEYTTISNGDGRRRKPDLYDKLDSASGTDSNNSFEINGRISQVIHITDLSNSLEDLARLDKICRIIEISDELSDKLFSALDKTEIKSVQQRKWSFKDLCERIQLDEFCNKVFGKT</sequence>
<comment type="similarity">
    <text evidence="2 7">Belongs to the glyceraldehyde-3-phosphate dehydrogenase family.</text>
</comment>
<dbReference type="AlphaFoldDB" id="A0A9N8Q177"/>
<dbReference type="GO" id="GO:0047100">
    <property type="term" value="F:glyceraldehyde-3-phosphate dehydrogenase (NADP+) (phosphorylating) activity"/>
    <property type="evidence" value="ECO:0007669"/>
    <property type="project" value="UniProtKB-EC"/>
</dbReference>
<dbReference type="GO" id="GO:0005829">
    <property type="term" value="C:cytosol"/>
    <property type="evidence" value="ECO:0007669"/>
    <property type="project" value="TreeGrafter"/>
</dbReference>
<dbReference type="Proteomes" id="UP001154114">
    <property type="component" value="Chromosome 17"/>
</dbReference>